<evidence type="ECO:0000256" key="4">
    <source>
        <dbReference type="ARBA" id="ARBA00023065"/>
    </source>
</evidence>
<dbReference type="AlphaFoldDB" id="A0A9P1D8R7"/>
<keyword evidence="6" id="KW-0812">Transmembrane</keyword>
<evidence type="ECO:0000256" key="1">
    <source>
        <dbReference type="ARBA" id="ARBA00022729"/>
    </source>
</evidence>
<evidence type="ECO:0000313" key="8">
    <source>
        <dbReference type="EMBL" id="CAI4005840.1"/>
    </source>
</evidence>
<evidence type="ECO:0000256" key="2">
    <source>
        <dbReference type="ARBA" id="ARBA00022737"/>
    </source>
</evidence>
<dbReference type="Proteomes" id="UP001152797">
    <property type="component" value="Unassembled WGS sequence"/>
</dbReference>
<keyword evidence="6" id="KW-0472">Membrane</keyword>
<dbReference type="EMBL" id="CAMXCT030003704">
    <property type="protein sequence ID" value="CAL4793152.1"/>
    <property type="molecule type" value="Genomic_DNA"/>
</dbReference>
<keyword evidence="4" id="KW-0813">Transport</keyword>
<dbReference type="EMBL" id="CAMXCT010003704">
    <property type="protein sequence ID" value="CAI4005840.1"/>
    <property type="molecule type" value="Genomic_DNA"/>
</dbReference>
<evidence type="ECO:0000256" key="5">
    <source>
        <dbReference type="SAM" id="MobiDB-lite"/>
    </source>
</evidence>
<feature type="transmembrane region" description="Helical" evidence="6">
    <location>
        <begin position="18"/>
        <end position="42"/>
    </location>
</feature>
<dbReference type="GO" id="GO:0016020">
    <property type="term" value="C:membrane"/>
    <property type="evidence" value="ECO:0007669"/>
    <property type="project" value="InterPro"/>
</dbReference>
<dbReference type="GO" id="GO:0005432">
    <property type="term" value="F:calcium:sodium antiporter activity"/>
    <property type="evidence" value="ECO:0007669"/>
    <property type="project" value="InterPro"/>
</dbReference>
<keyword evidence="3" id="KW-0106">Calcium</keyword>
<keyword evidence="10" id="KW-1185">Reference proteome</keyword>
<accession>A0A9P1D8R7</accession>
<dbReference type="Gene3D" id="2.60.40.2030">
    <property type="match status" value="1"/>
</dbReference>
<dbReference type="EMBL" id="CAMXCT020003704">
    <property type="protein sequence ID" value="CAL1159215.1"/>
    <property type="molecule type" value="Genomic_DNA"/>
</dbReference>
<feature type="transmembrane region" description="Helical" evidence="6">
    <location>
        <begin position="572"/>
        <end position="592"/>
    </location>
</feature>
<feature type="transmembrane region" description="Helical" evidence="6">
    <location>
        <begin position="172"/>
        <end position="192"/>
    </location>
</feature>
<protein>
    <submittedName>
        <fullName evidence="9">Sodium/calcium exchanger 1</fullName>
    </submittedName>
</protein>
<evidence type="ECO:0000259" key="7">
    <source>
        <dbReference type="Pfam" id="PF03160"/>
    </source>
</evidence>
<feature type="region of interest" description="Disordered" evidence="5">
    <location>
        <begin position="54"/>
        <end position="75"/>
    </location>
</feature>
<feature type="compositionally biased region" description="Basic and acidic residues" evidence="5">
    <location>
        <begin position="487"/>
        <end position="512"/>
    </location>
</feature>
<comment type="caution">
    <text evidence="8">The sequence shown here is derived from an EMBL/GenBank/DDBJ whole genome shotgun (WGS) entry which is preliminary data.</text>
</comment>
<feature type="domain" description="Calx-beta" evidence="7">
    <location>
        <begin position="278"/>
        <end position="358"/>
    </location>
</feature>
<keyword evidence="2" id="KW-0677">Repeat</keyword>
<name>A0A9P1D8R7_9DINO</name>
<keyword evidence="1" id="KW-0732">Signal</keyword>
<proteinExistence type="predicted"/>
<feature type="region of interest" description="Disordered" evidence="5">
    <location>
        <begin position="462"/>
        <end position="512"/>
    </location>
</feature>
<feature type="transmembrane region" description="Helical" evidence="6">
    <location>
        <begin position="143"/>
        <end position="166"/>
    </location>
</feature>
<feature type="compositionally biased region" description="Basic and acidic residues" evidence="5">
    <location>
        <begin position="62"/>
        <end position="75"/>
    </location>
</feature>
<dbReference type="InterPro" id="IPR004836">
    <property type="entry name" value="Na_Ca_Ex"/>
</dbReference>
<reference evidence="8" key="1">
    <citation type="submission" date="2022-10" db="EMBL/GenBank/DDBJ databases">
        <authorList>
            <person name="Chen Y."/>
            <person name="Dougan E. K."/>
            <person name="Chan C."/>
            <person name="Rhodes N."/>
            <person name="Thang M."/>
        </authorList>
    </citation>
    <scope>NUCLEOTIDE SEQUENCE</scope>
</reference>
<sequence>MPVGGDYEKNWSDLARTIFYLFVLLWSFQGVGIICDEFMAAIEKITSSRRSKWITNRAGQKAPDRGRESHGIGEDSTHDLERDLGALGWEISPGGGASNAEQCLECCVPSASSLEASDLKRWWAAHPSTYFATGREEDVARNVFIFTCSASVLAYLWMLVVLSGITPNRVDIWEGVVTLLFFFVFLGMAFSLDKFFSSRDDPDVVEVHRQLEARFGQPVSLEGVRAMLTKPTISHDTRNSRISAKGQLRRLSTGAKKQTDFVYGFVDPEVVLCHQRTENTATTVTLRVEAVNGAHPSPVRIKYRTRNGMAKAGERYHQKSGVLHFLPDDDKQELTIGLLDLHGPPEEFYVELTEIQAEGVEGKKNPPLLGATTCCLVWLVSDSIPDDSWQTRTAIQASWRTHVMGHVLILDGSYERFVSWQSGATGPFLNHIHMDQSRHDAWPDVNDEFKTTLVMDGGTESDKARQHLQAVPSEAEAPMSSQAISKVRSEKSIRSDAKTDARSEARSDAKSEAFEGDEDFSCEHWRDKVIEAFYCNGSPEEQAEATAFDWLMHCLALTWKIIFLIVPPPSLLSAYPSFFCSLFGIGLVTVVINDAASLLGCSVGLADDLTAITLVALGTSLPAPWRSF</sequence>
<evidence type="ECO:0000256" key="6">
    <source>
        <dbReference type="SAM" id="Phobius"/>
    </source>
</evidence>
<dbReference type="GO" id="GO:0007154">
    <property type="term" value="P:cell communication"/>
    <property type="evidence" value="ECO:0007669"/>
    <property type="project" value="InterPro"/>
</dbReference>
<evidence type="ECO:0000256" key="3">
    <source>
        <dbReference type="ARBA" id="ARBA00022837"/>
    </source>
</evidence>
<dbReference type="PRINTS" id="PR01259">
    <property type="entry name" value="NACAEXCHNGR"/>
</dbReference>
<dbReference type="Pfam" id="PF03160">
    <property type="entry name" value="Calx-beta"/>
    <property type="match status" value="1"/>
</dbReference>
<organism evidence="8">
    <name type="scientific">Cladocopium goreaui</name>
    <dbReference type="NCBI Taxonomy" id="2562237"/>
    <lineage>
        <taxon>Eukaryota</taxon>
        <taxon>Sar</taxon>
        <taxon>Alveolata</taxon>
        <taxon>Dinophyceae</taxon>
        <taxon>Suessiales</taxon>
        <taxon>Symbiodiniaceae</taxon>
        <taxon>Cladocopium</taxon>
    </lineage>
</organism>
<evidence type="ECO:0000313" key="10">
    <source>
        <dbReference type="Proteomes" id="UP001152797"/>
    </source>
</evidence>
<dbReference type="InterPro" id="IPR038081">
    <property type="entry name" value="CalX-like_sf"/>
</dbReference>
<dbReference type="InterPro" id="IPR051171">
    <property type="entry name" value="CaCA"/>
</dbReference>
<dbReference type="InterPro" id="IPR003644">
    <property type="entry name" value="Calx_beta"/>
</dbReference>
<dbReference type="PANTHER" id="PTHR11878">
    <property type="entry name" value="SODIUM/CALCIUM EXCHANGER"/>
    <property type="match status" value="1"/>
</dbReference>
<dbReference type="PANTHER" id="PTHR11878:SF65">
    <property type="entry name" value="NA_CA-EXCHANGE PROTEIN, ISOFORM G"/>
    <property type="match status" value="1"/>
</dbReference>
<gene>
    <name evidence="8" type="ORF">C1SCF055_LOCUS31530</name>
</gene>
<dbReference type="SUPFAM" id="SSF141072">
    <property type="entry name" value="CalX-like"/>
    <property type="match status" value="1"/>
</dbReference>
<evidence type="ECO:0000313" key="9">
    <source>
        <dbReference type="EMBL" id="CAL4793152.1"/>
    </source>
</evidence>
<keyword evidence="6" id="KW-1133">Transmembrane helix</keyword>
<dbReference type="OrthoDB" id="418484at2759"/>
<keyword evidence="4" id="KW-0406">Ion transport</keyword>
<reference evidence="9 10" key="2">
    <citation type="submission" date="2024-05" db="EMBL/GenBank/DDBJ databases">
        <authorList>
            <person name="Chen Y."/>
            <person name="Shah S."/>
            <person name="Dougan E. K."/>
            <person name="Thang M."/>
            <person name="Chan C."/>
        </authorList>
    </citation>
    <scope>NUCLEOTIDE SEQUENCE [LARGE SCALE GENOMIC DNA]</scope>
</reference>